<keyword evidence="4" id="KW-1185">Reference proteome</keyword>
<name>A0A541BMU5_9NOCA</name>
<protein>
    <submittedName>
        <fullName evidence="3">DUF222 domain-containing protein</fullName>
    </submittedName>
</protein>
<accession>A0A541BMU5</accession>
<evidence type="ECO:0000259" key="2">
    <source>
        <dbReference type="Pfam" id="PF02720"/>
    </source>
</evidence>
<dbReference type="InterPro" id="IPR003615">
    <property type="entry name" value="HNH_nuc"/>
</dbReference>
<proteinExistence type="predicted"/>
<feature type="region of interest" description="Disordered" evidence="1">
    <location>
        <begin position="332"/>
        <end position="371"/>
    </location>
</feature>
<dbReference type="CDD" id="cd00085">
    <property type="entry name" value="HNHc"/>
    <property type="match status" value="1"/>
</dbReference>
<evidence type="ECO:0000256" key="1">
    <source>
        <dbReference type="SAM" id="MobiDB-lite"/>
    </source>
</evidence>
<dbReference type="RefSeq" id="WP_142097976.1">
    <property type="nucleotide sequence ID" value="NZ_VIGH01000003.1"/>
</dbReference>
<feature type="region of interest" description="Disordered" evidence="1">
    <location>
        <begin position="392"/>
        <end position="439"/>
    </location>
</feature>
<dbReference type="InterPro" id="IPR003870">
    <property type="entry name" value="DUF222"/>
</dbReference>
<feature type="compositionally biased region" description="Basic and acidic residues" evidence="1">
    <location>
        <begin position="332"/>
        <end position="350"/>
    </location>
</feature>
<dbReference type="EMBL" id="VIGH01000003">
    <property type="protein sequence ID" value="TQF73630.1"/>
    <property type="molecule type" value="Genomic_DNA"/>
</dbReference>
<feature type="compositionally biased region" description="Low complexity" evidence="1">
    <location>
        <begin position="429"/>
        <end position="438"/>
    </location>
</feature>
<sequence>MFDTTIRSHAEAETASLVADVAALTGVAWSGRSENMFAARKVLAAGRLWESWIERDVRLGSGAIVDCGNGAIAELSVRLGCSKTVAESHASLGMDLRLRLPETRTLFEAGFLDLARVRVIARETTGLSPETVAAIEPEIVSAAEQLTPGPLAAEIGRLVAERSPAEAAQHRADAVEYGRRIVKRSRGNLSTIEVSVSPEEGEAFMQLVAEFAATVCPHDKRGKQCRLVDPLMGLVHGEPYLECTCGRDDCAAAGRAGLPSRRAPLTQITMDVATLLGLLSKPAYLHGHGLLDPELARQLAADGTWQAMLTEVLDLAEQLGLVVDDEARAADAVENDQFRDTETARAERSTEPQAPNEPPAQPPSVTSPLPPRFCLRSYLARGARRSAGYVPEFGSLPGLGSPPSTTTRPNPAAPIDETPTTAPTPTPTPTGTGTGTSTVQLRPASAGTVAKAILAAIEADPTLALGAHPDGHGGLAAPPDGALTYRPDAATAALVRARDQHCRFPGCTRPAAQCQLDHIVEYRSHEPLSGGWTIVTNLECLCQFHHQLKTLGFWDVTALAGHALLWTSSTGATAVTLPAGAHHGNHTLATPAPVVTGRRGSPPTTRQRAPAHPDPPPF</sequence>
<dbReference type="Proteomes" id="UP000316256">
    <property type="component" value="Unassembled WGS sequence"/>
</dbReference>
<feature type="region of interest" description="Disordered" evidence="1">
    <location>
        <begin position="581"/>
        <end position="618"/>
    </location>
</feature>
<reference evidence="3 4" key="1">
    <citation type="submission" date="2019-06" db="EMBL/GenBank/DDBJ databases">
        <title>Rhodococcus spaelei sp. nov., isolated from a cave.</title>
        <authorList>
            <person name="Lee S.D."/>
        </authorList>
    </citation>
    <scope>NUCLEOTIDE SEQUENCE [LARGE SCALE GENOMIC DNA]</scope>
    <source>
        <strain evidence="3 4">C9-5</strain>
    </source>
</reference>
<dbReference type="AlphaFoldDB" id="A0A541BMU5"/>
<organism evidence="3 4">
    <name type="scientific">Rhodococcus spelaei</name>
    <dbReference type="NCBI Taxonomy" id="2546320"/>
    <lineage>
        <taxon>Bacteria</taxon>
        <taxon>Bacillati</taxon>
        <taxon>Actinomycetota</taxon>
        <taxon>Actinomycetes</taxon>
        <taxon>Mycobacteriales</taxon>
        <taxon>Nocardiaceae</taxon>
        <taxon>Rhodococcus</taxon>
    </lineage>
</organism>
<evidence type="ECO:0000313" key="4">
    <source>
        <dbReference type="Proteomes" id="UP000316256"/>
    </source>
</evidence>
<dbReference type="Pfam" id="PF02720">
    <property type="entry name" value="DUF222"/>
    <property type="match status" value="1"/>
</dbReference>
<feature type="domain" description="DUF222" evidence="2">
    <location>
        <begin position="63"/>
        <end position="317"/>
    </location>
</feature>
<evidence type="ECO:0000313" key="3">
    <source>
        <dbReference type="EMBL" id="TQF73630.1"/>
    </source>
</evidence>
<gene>
    <name evidence="3" type="ORF">FK531_09165</name>
</gene>
<dbReference type="OrthoDB" id="5244772at2"/>
<comment type="caution">
    <text evidence="3">The sequence shown here is derived from an EMBL/GenBank/DDBJ whole genome shotgun (WGS) entry which is preliminary data.</text>
</comment>